<evidence type="ECO:0000259" key="1">
    <source>
        <dbReference type="PROSITE" id="PS50146"/>
    </source>
</evidence>
<dbReference type="AlphaFoldDB" id="A0A1I6LBL2"/>
<dbReference type="InterPro" id="IPR017438">
    <property type="entry name" value="ATP-NAD_kinase_N"/>
</dbReference>
<protein>
    <submittedName>
        <fullName evidence="2">Diacylglycerol kinase family enzyme</fullName>
    </submittedName>
</protein>
<evidence type="ECO:0000313" key="3">
    <source>
        <dbReference type="Proteomes" id="UP000198824"/>
    </source>
</evidence>
<name>A0A1I6LBL2_9SPHN</name>
<dbReference type="Gene3D" id="3.40.50.10330">
    <property type="entry name" value="Probable inorganic polyphosphate/atp-NAD kinase, domain 1"/>
    <property type="match status" value="1"/>
</dbReference>
<dbReference type="Proteomes" id="UP000198824">
    <property type="component" value="Unassembled WGS sequence"/>
</dbReference>
<dbReference type="PROSITE" id="PS50146">
    <property type="entry name" value="DAGK"/>
    <property type="match status" value="1"/>
</dbReference>
<proteinExistence type="predicted"/>
<dbReference type="EMBL" id="FOZG01000002">
    <property type="protein sequence ID" value="SFS00817.1"/>
    <property type="molecule type" value="Genomic_DNA"/>
</dbReference>
<dbReference type="InterPro" id="IPR001206">
    <property type="entry name" value="Diacylglycerol_kinase_cat_dom"/>
</dbReference>
<keyword evidence="2" id="KW-0808">Transferase</keyword>
<evidence type="ECO:0000313" key="2">
    <source>
        <dbReference type="EMBL" id="SFS00817.1"/>
    </source>
</evidence>
<accession>A0A1I6LBL2</accession>
<feature type="domain" description="DAGKc" evidence="1">
    <location>
        <begin position="2"/>
        <end position="120"/>
    </location>
</feature>
<dbReference type="SUPFAM" id="SSF111331">
    <property type="entry name" value="NAD kinase/diacylglycerol kinase-like"/>
    <property type="match status" value="1"/>
</dbReference>
<dbReference type="Pfam" id="PF00781">
    <property type="entry name" value="DAGK_cat"/>
    <property type="match status" value="1"/>
</dbReference>
<dbReference type="STRING" id="1166337.SAMN05192580_2542"/>
<gene>
    <name evidence="2" type="ORF">SAMN05192580_2542</name>
</gene>
<keyword evidence="2" id="KW-0418">Kinase</keyword>
<organism evidence="2 3">
    <name type="scientific">Sphingomonas jatrophae</name>
    <dbReference type="NCBI Taxonomy" id="1166337"/>
    <lineage>
        <taxon>Bacteria</taxon>
        <taxon>Pseudomonadati</taxon>
        <taxon>Pseudomonadota</taxon>
        <taxon>Alphaproteobacteria</taxon>
        <taxon>Sphingomonadales</taxon>
        <taxon>Sphingomonadaceae</taxon>
        <taxon>Sphingomonas</taxon>
    </lineage>
</organism>
<dbReference type="InterPro" id="IPR016064">
    <property type="entry name" value="NAD/diacylglycerol_kinase_sf"/>
</dbReference>
<reference evidence="2 3" key="1">
    <citation type="submission" date="2016-10" db="EMBL/GenBank/DDBJ databases">
        <authorList>
            <person name="de Groot N.N."/>
        </authorList>
    </citation>
    <scope>NUCLEOTIDE SEQUENCE [LARGE SCALE GENOMIC DNA]</scope>
    <source>
        <strain evidence="2 3">S5-249</strain>
    </source>
</reference>
<dbReference type="GO" id="GO:0016301">
    <property type="term" value="F:kinase activity"/>
    <property type="evidence" value="ECO:0007669"/>
    <property type="project" value="UniProtKB-KW"/>
</dbReference>
<dbReference type="SMART" id="SM00046">
    <property type="entry name" value="DAGKc"/>
    <property type="match status" value="1"/>
</dbReference>
<keyword evidence="3" id="KW-1185">Reference proteome</keyword>
<sequence>MTGMARVALLSNPRSTGNRALLPRVRSFCAQRSDIFHYEVEDVSQIGEALRTIARVKPAVLVVNGGDGTVQTTLTELHHGGWFGDTPPPVAVLPNGKTNLIALDLGAEGDPIAALERVLEIAREGVEKHVITRELIALSHDGEGEGNARPVLGMFLGGAGLADSILFCRQKVYPLGLPNGFSHVLTALAVIASLIFGIRAAFLPPRPGHVKVSLMRQGQHQGRFSLLIVTTLERMLIGTRTVRQGGMKLMLVDHRPFTLVRAIFAGVSGKLGRQTMNGVHLGEGDEIRIEGVRSSVILDGEIFSADKDRAIVLRQTAPVPFLRLAA</sequence>